<dbReference type="PANTHER" id="PTHR33383">
    <property type="entry name" value="MEMBRANE PROTEIN INSERTION EFFICIENCY FACTOR-RELATED"/>
    <property type="match status" value="1"/>
</dbReference>
<dbReference type="Proteomes" id="UP001174909">
    <property type="component" value="Unassembled WGS sequence"/>
</dbReference>
<evidence type="ECO:0000313" key="2">
    <source>
        <dbReference type="Proteomes" id="UP001174909"/>
    </source>
</evidence>
<protein>
    <submittedName>
        <fullName evidence="1">Membrane protein insertion efficiency factor</fullName>
    </submittedName>
</protein>
<name>A0AA35WR74_GEOBA</name>
<dbReference type="NCBIfam" id="TIGR00278">
    <property type="entry name" value="membrane protein insertion efficiency factor YidD"/>
    <property type="match status" value="1"/>
</dbReference>
<dbReference type="InterPro" id="IPR002696">
    <property type="entry name" value="Membr_insert_effic_factor_YidD"/>
</dbReference>
<dbReference type="SMART" id="SM01234">
    <property type="entry name" value="Haemolytic"/>
    <property type="match status" value="1"/>
</dbReference>
<dbReference type="PANTHER" id="PTHR33383:SF1">
    <property type="entry name" value="MEMBRANE PROTEIN INSERTION EFFICIENCY FACTOR-RELATED"/>
    <property type="match status" value="1"/>
</dbReference>
<organism evidence="1 2">
    <name type="scientific">Geodia barretti</name>
    <name type="common">Barrett's horny sponge</name>
    <dbReference type="NCBI Taxonomy" id="519541"/>
    <lineage>
        <taxon>Eukaryota</taxon>
        <taxon>Metazoa</taxon>
        <taxon>Porifera</taxon>
        <taxon>Demospongiae</taxon>
        <taxon>Heteroscleromorpha</taxon>
        <taxon>Tetractinellida</taxon>
        <taxon>Astrophorina</taxon>
        <taxon>Geodiidae</taxon>
        <taxon>Geodia</taxon>
    </lineage>
</organism>
<gene>
    <name evidence="1" type="ORF">GBAR_LOCUS16909</name>
</gene>
<accession>A0AA35WR74</accession>
<reference evidence="1" key="1">
    <citation type="submission" date="2023-03" db="EMBL/GenBank/DDBJ databases">
        <authorList>
            <person name="Steffen K."/>
            <person name="Cardenas P."/>
        </authorList>
    </citation>
    <scope>NUCLEOTIDE SEQUENCE</scope>
</reference>
<sequence length="104" mass="11604">MTTPSPQEIVRFNPQETSELKLAATGLIRLYQKFISSQDGPTCSFSPSCSRFGMACIQEYGVLRGVLLTADRLLRCNGSQSRHYHKDNVTGKYIDPVSDYAVLK</sequence>
<proteinExistence type="predicted"/>
<evidence type="ECO:0000313" key="1">
    <source>
        <dbReference type="EMBL" id="CAI8029799.1"/>
    </source>
</evidence>
<keyword evidence="2" id="KW-1185">Reference proteome</keyword>
<dbReference type="Pfam" id="PF01809">
    <property type="entry name" value="YidD"/>
    <property type="match status" value="1"/>
</dbReference>
<dbReference type="EMBL" id="CASHTH010002436">
    <property type="protein sequence ID" value="CAI8029799.1"/>
    <property type="molecule type" value="Genomic_DNA"/>
</dbReference>
<dbReference type="AlphaFoldDB" id="A0AA35WR74"/>
<comment type="caution">
    <text evidence="1">The sequence shown here is derived from an EMBL/GenBank/DDBJ whole genome shotgun (WGS) entry which is preliminary data.</text>
</comment>